<evidence type="ECO:0000313" key="3">
    <source>
        <dbReference type="Proteomes" id="UP001280121"/>
    </source>
</evidence>
<dbReference type="InterPro" id="IPR018289">
    <property type="entry name" value="MULE_transposase_dom"/>
</dbReference>
<protein>
    <recommendedName>
        <fullName evidence="1">MULE transposase domain-containing protein</fullName>
    </recommendedName>
</protein>
<reference evidence="2" key="1">
    <citation type="journal article" date="2023" name="Plant J.">
        <title>Genome sequences and population genomics provide insights into the demographic history, inbreeding, and mutation load of two 'living fossil' tree species of Dipteronia.</title>
        <authorList>
            <person name="Feng Y."/>
            <person name="Comes H.P."/>
            <person name="Chen J."/>
            <person name="Zhu S."/>
            <person name="Lu R."/>
            <person name="Zhang X."/>
            <person name="Li P."/>
            <person name="Qiu J."/>
            <person name="Olsen K.M."/>
            <person name="Qiu Y."/>
        </authorList>
    </citation>
    <scope>NUCLEOTIDE SEQUENCE</scope>
    <source>
        <strain evidence="2">KIB01</strain>
    </source>
</reference>
<proteinExistence type="predicted"/>
<organism evidence="2 3">
    <name type="scientific">Dipteronia dyeriana</name>
    <dbReference type="NCBI Taxonomy" id="168575"/>
    <lineage>
        <taxon>Eukaryota</taxon>
        <taxon>Viridiplantae</taxon>
        <taxon>Streptophyta</taxon>
        <taxon>Embryophyta</taxon>
        <taxon>Tracheophyta</taxon>
        <taxon>Spermatophyta</taxon>
        <taxon>Magnoliopsida</taxon>
        <taxon>eudicotyledons</taxon>
        <taxon>Gunneridae</taxon>
        <taxon>Pentapetalae</taxon>
        <taxon>rosids</taxon>
        <taxon>malvids</taxon>
        <taxon>Sapindales</taxon>
        <taxon>Sapindaceae</taxon>
        <taxon>Hippocastanoideae</taxon>
        <taxon>Acereae</taxon>
        <taxon>Dipteronia</taxon>
    </lineage>
</organism>
<dbReference type="Pfam" id="PF10551">
    <property type="entry name" value="MULE"/>
    <property type="match status" value="1"/>
</dbReference>
<accession>A0AAD9X9E4</accession>
<feature type="domain" description="MULE transposase" evidence="1">
    <location>
        <begin position="32"/>
        <end position="97"/>
    </location>
</feature>
<dbReference type="PANTHER" id="PTHR47718">
    <property type="entry name" value="OS01G0519700 PROTEIN"/>
    <property type="match status" value="1"/>
</dbReference>
<evidence type="ECO:0000259" key="1">
    <source>
        <dbReference type="Pfam" id="PF10551"/>
    </source>
</evidence>
<evidence type="ECO:0000313" key="2">
    <source>
        <dbReference type="EMBL" id="KAK2655309.1"/>
    </source>
</evidence>
<comment type="caution">
    <text evidence="2">The sequence shown here is derived from an EMBL/GenBank/DDBJ whole genome shotgun (WGS) entry which is preliminary data.</text>
</comment>
<name>A0AAD9X9E4_9ROSI</name>
<sequence>MVARVTYFGLKECHNVAADTLVMLCHSTQRTELMLPLVIFIGVNHHTKMVILGSGLLVAETVDTYSWILHTFLEAMHGKCPISVVTDDDKAISKAIRYEALTSKCSKMSYYASVSTDGYKQANVVIEKLAIQMKRLLPLSSKTTYENVHRTRKVSSVRVKDPVIAATKRAVVIHKHAKKKPTIKAIGLTSAMPIWKGSYRHFVKAFIGPVIGERAVLNPSSGAITFYGTMLTSRVTIPIQLFIAQFLVDIDPNRCLARSSVPRHFCSSELWSKTAPVMNWSQANKVVKVA</sequence>
<dbReference type="Proteomes" id="UP001280121">
    <property type="component" value="Unassembled WGS sequence"/>
</dbReference>
<gene>
    <name evidence="2" type="ORF">Ddye_008361</name>
</gene>
<dbReference type="EMBL" id="JANJYI010000003">
    <property type="protein sequence ID" value="KAK2655309.1"/>
    <property type="molecule type" value="Genomic_DNA"/>
</dbReference>
<dbReference type="AlphaFoldDB" id="A0AAD9X9E4"/>
<keyword evidence="3" id="KW-1185">Reference proteome</keyword>